<dbReference type="Gene3D" id="2.60.200.20">
    <property type="match status" value="1"/>
</dbReference>
<accession>A0AAD5TYI7</accession>
<feature type="compositionally biased region" description="Basic and acidic residues" evidence="1">
    <location>
        <begin position="760"/>
        <end position="769"/>
    </location>
</feature>
<reference evidence="3" key="1">
    <citation type="submission" date="2020-05" db="EMBL/GenBank/DDBJ databases">
        <title>Phylogenomic resolution of chytrid fungi.</title>
        <authorList>
            <person name="Stajich J.E."/>
            <person name="Amses K."/>
            <person name="Simmons R."/>
            <person name="Seto K."/>
            <person name="Myers J."/>
            <person name="Bonds A."/>
            <person name="Quandt C.A."/>
            <person name="Barry K."/>
            <person name="Liu P."/>
            <person name="Grigoriev I."/>
            <person name="Longcore J.E."/>
            <person name="James T.Y."/>
        </authorList>
    </citation>
    <scope>NUCLEOTIDE SEQUENCE</scope>
    <source>
        <strain evidence="3">JEL0476</strain>
    </source>
</reference>
<dbReference type="PROSITE" id="PS50006">
    <property type="entry name" value="FHA_DOMAIN"/>
    <property type="match status" value="1"/>
</dbReference>
<feature type="domain" description="FHA" evidence="2">
    <location>
        <begin position="907"/>
        <end position="960"/>
    </location>
</feature>
<comment type="caution">
    <text evidence="3">The sequence shown here is derived from an EMBL/GenBank/DDBJ whole genome shotgun (WGS) entry which is preliminary data.</text>
</comment>
<proteinExistence type="predicted"/>
<dbReference type="Proteomes" id="UP001211065">
    <property type="component" value="Unassembled WGS sequence"/>
</dbReference>
<evidence type="ECO:0000313" key="3">
    <source>
        <dbReference type="EMBL" id="KAJ3217027.1"/>
    </source>
</evidence>
<dbReference type="SMART" id="SM00240">
    <property type="entry name" value="FHA"/>
    <property type="match status" value="1"/>
</dbReference>
<dbReference type="PANTHER" id="PTHR15715:SF37">
    <property type="entry name" value="LD47843P"/>
    <property type="match status" value="1"/>
</dbReference>
<dbReference type="Pfam" id="PF00498">
    <property type="entry name" value="FHA"/>
    <property type="match status" value="1"/>
</dbReference>
<dbReference type="PANTHER" id="PTHR15715">
    <property type="entry name" value="CENTROSOMAL PROTEIN OF 170 KDA"/>
    <property type="match status" value="1"/>
</dbReference>
<protein>
    <recommendedName>
        <fullName evidence="2">FHA domain-containing protein</fullName>
    </recommendedName>
</protein>
<name>A0AAD5TYI7_9FUNG</name>
<evidence type="ECO:0000313" key="4">
    <source>
        <dbReference type="Proteomes" id="UP001211065"/>
    </source>
</evidence>
<dbReference type="InterPro" id="IPR000253">
    <property type="entry name" value="FHA_dom"/>
</dbReference>
<dbReference type="SUPFAM" id="SSF49879">
    <property type="entry name" value="SMAD/FHA domain"/>
    <property type="match status" value="1"/>
</dbReference>
<dbReference type="InterPro" id="IPR008984">
    <property type="entry name" value="SMAD_FHA_dom_sf"/>
</dbReference>
<dbReference type="EMBL" id="JADGJW010000447">
    <property type="protein sequence ID" value="KAJ3217027.1"/>
    <property type="molecule type" value="Genomic_DNA"/>
</dbReference>
<feature type="region of interest" description="Disordered" evidence="1">
    <location>
        <begin position="749"/>
        <end position="769"/>
    </location>
</feature>
<dbReference type="InterPro" id="IPR051176">
    <property type="entry name" value="Cent_Immune-Sig_Mod"/>
</dbReference>
<sequence>MSNRHTTLQSQQLDLAKQSNTLRDATLAPVKDLNLNQQNKEIRVKSTVLSNKVERLAFDAQILVHSFVEICKIFEFLNSLIYSNMILCSNIINCNNEESHNLLKEQQELRCKFNIELENFNFKKVKLKPNWEQLKELCLSIQEAINDFNCVEVDQYLSEINKIITLVINLEEIEFSSNLQHTENVTETLSFMENEVSFAKNLKSLQLSFPYFILKLLSVIKSLVKEHMEKELSINSASNKAFSKVMLEANLNLIIETKNDKEFFEHGEENLNFKKLEQSELLNGKEVISNLEKTVNEKHSISKSSSLQDLYLRDLPLQISSSTANINKINNLTVNVKQAKEFFEEKAKTTQKSCDEAAFSFSGLKKKNSSCSESKSNAASNTSLNLFRSPTLVKQISKNNFSTKIENKYQHGNISSENNKAKEILHTQFFSSEETDSHITHYSKEKSISNDSVKTIVKNKSDAGHEEEKEARRKDTDIKEENFFSATSYPDIYQKNSKLYSRNFSNNNMQSSLVFSPTRVMVGSSGSSEFLIHESDAKKKSAHNNGTAVEINSELEKMKKNKSTDNLKIEAGRSLINDINLWKVEQRNSFVKKSIVSPLIIENNNFNLTNATTPKKINESISRIQVISSPKTNSIVFFDGQGAIVDEILNANDFSKDYTSSPLANNNEMKPLNSEVSDTEFGNAIILKPSSIADQDIDKKILNEEEHLTKTQNQTFKDFNANEIQISEIESARPSNSIAEPRIPVLLNSSDANKPQNTALKKEKDESPIDAKENKIHFTEKNRMQLDAINTAVEKKKVGRQRIGNDGLPKNISPEYKDLIKTEKIPLGTDNGQLISEAEQIKSNESSKSTPSISKEGAIMMCSPFVSPSKQFNLSNLPPLADHHTQIILIPLNGMFELCYLNLSKHNLLGRSNTQKHERFKAFPTQVVSRSHVEIWEDNDTVFIKDVGSSSGTFLNGVRLSFPGVVSSAFEIQSGDIVQLGKDYVDPKLKGQKITVVNSQHRCVKMQLVIVLRNDRLTRKSKAQPLEIPITQGSLVNIANDTSAAKKKTETSDYEIELESTKNFEQKIADQQEKWEKGQKVNSISPQQNQPVVEQSFLLKSSVTNFPIPPSNRNKVSLSSTKTQEKRESLIMTAIGTNSRIKKLQLSTEKGVEILNVNVKGWESRKHILIEDLRPKYSKTRNLDLVQTNPQKNVFTLYVAGGPCLGTLEYTNNLKLLIQPAANFIELYHQQQLSNPTSSAARTSIHDEIPVPKKFIKKPGDSLFLESNVSFCITGNFKEGTWIIIMKFTNSREQRLIGESKGRQLVRKNVRESRWICKIDFEDSIYSQLLHAASCYLTLSAGEH</sequence>
<organism evidence="3 4">
    <name type="scientific">Clydaea vesicula</name>
    <dbReference type="NCBI Taxonomy" id="447962"/>
    <lineage>
        <taxon>Eukaryota</taxon>
        <taxon>Fungi</taxon>
        <taxon>Fungi incertae sedis</taxon>
        <taxon>Chytridiomycota</taxon>
        <taxon>Chytridiomycota incertae sedis</taxon>
        <taxon>Chytridiomycetes</taxon>
        <taxon>Lobulomycetales</taxon>
        <taxon>Lobulomycetaceae</taxon>
        <taxon>Clydaea</taxon>
    </lineage>
</organism>
<evidence type="ECO:0000256" key="1">
    <source>
        <dbReference type="SAM" id="MobiDB-lite"/>
    </source>
</evidence>
<keyword evidence="4" id="KW-1185">Reference proteome</keyword>
<feature type="compositionally biased region" description="Polar residues" evidence="1">
    <location>
        <begin position="749"/>
        <end position="759"/>
    </location>
</feature>
<evidence type="ECO:0000259" key="2">
    <source>
        <dbReference type="PROSITE" id="PS50006"/>
    </source>
</evidence>
<gene>
    <name evidence="3" type="ORF">HK099_005620</name>
</gene>